<dbReference type="GO" id="GO:0032267">
    <property type="term" value="F:tRNA(Ile)-lysidine synthase activity"/>
    <property type="evidence" value="ECO:0007669"/>
    <property type="project" value="UniProtKB-EC"/>
</dbReference>
<dbReference type="PANTHER" id="PTHR43033:SF1">
    <property type="entry name" value="TRNA(ILE)-LYSIDINE SYNTHASE-RELATED"/>
    <property type="match status" value="1"/>
</dbReference>
<evidence type="ECO:0000256" key="5">
    <source>
        <dbReference type="ARBA" id="ARBA00048539"/>
    </source>
</evidence>
<dbReference type="EMBL" id="MJMG01000001">
    <property type="protein sequence ID" value="OEY87180.1"/>
    <property type="molecule type" value="Genomic_DNA"/>
</dbReference>
<proteinExistence type="inferred from homology"/>
<evidence type="ECO:0000256" key="4">
    <source>
        <dbReference type="ARBA" id="ARBA00022840"/>
    </source>
</evidence>
<dbReference type="PANTHER" id="PTHR43033">
    <property type="entry name" value="TRNA(ILE)-LYSIDINE SYNTHASE-RELATED"/>
    <property type="match status" value="1"/>
</dbReference>
<dbReference type="CDD" id="cd01992">
    <property type="entry name" value="TilS_N"/>
    <property type="match status" value="1"/>
</dbReference>
<evidence type="ECO:0000259" key="7">
    <source>
        <dbReference type="Pfam" id="PF01171"/>
    </source>
</evidence>
<keyword evidence="3 6" id="KW-0547">Nucleotide-binding</keyword>
<gene>
    <name evidence="6" type="primary">tilS</name>
    <name evidence="8" type="ORF">BIY23_00115</name>
</gene>
<dbReference type="OrthoDB" id="9807403at2"/>
<dbReference type="GO" id="GO:0005737">
    <property type="term" value="C:cytoplasm"/>
    <property type="evidence" value="ECO:0007669"/>
    <property type="project" value="UniProtKB-SubCell"/>
</dbReference>
<evidence type="ECO:0000256" key="2">
    <source>
        <dbReference type="ARBA" id="ARBA00022694"/>
    </source>
</evidence>
<keyword evidence="9" id="KW-1185">Reference proteome</keyword>
<keyword evidence="2 6" id="KW-0819">tRNA processing</keyword>
<dbReference type="NCBIfam" id="TIGR02432">
    <property type="entry name" value="lysidine_TilS_N"/>
    <property type="match status" value="1"/>
</dbReference>
<dbReference type="InterPro" id="IPR012094">
    <property type="entry name" value="tRNA_Ile_lys_synt"/>
</dbReference>
<dbReference type="InterPro" id="IPR011063">
    <property type="entry name" value="TilS/TtcA_N"/>
</dbReference>
<dbReference type="GO" id="GO:0005524">
    <property type="term" value="F:ATP binding"/>
    <property type="evidence" value="ECO:0007669"/>
    <property type="project" value="UniProtKB-UniRule"/>
</dbReference>
<evidence type="ECO:0000256" key="3">
    <source>
        <dbReference type="ARBA" id="ARBA00022741"/>
    </source>
</evidence>
<keyword evidence="6" id="KW-0963">Cytoplasm</keyword>
<comment type="function">
    <text evidence="6">Ligates lysine onto the cytidine present at position 34 of the AUA codon-specific tRNA(Ile) that contains the anticodon CAU, in an ATP-dependent manner. Cytidine is converted to lysidine, thus changing the amino acid specificity of the tRNA from methionine to isoleucine.</text>
</comment>
<feature type="binding site" evidence="6">
    <location>
        <begin position="24"/>
        <end position="29"/>
    </location>
    <ligand>
        <name>ATP</name>
        <dbReference type="ChEBI" id="CHEBI:30616"/>
    </ligand>
</feature>
<comment type="domain">
    <text evidence="6">The N-terminal region contains the highly conserved SGGXDS motif, predicted to be a P-loop motif involved in ATP binding.</text>
</comment>
<dbReference type="HAMAP" id="MF_01161">
    <property type="entry name" value="tRNA_Ile_lys_synt"/>
    <property type="match status" value="1"/>
</dbReference>
<dbReference type="Proteomes" id="UP000175679">
    <property type="component" value="Unassembled WGS sequence"/>
</dbReference>
<comment type="subcellular location">
    <subcellularLocation>
        <location evidence="6">Cytoplasm</location>
    </subcellularLocation>
</comment>
<dbReference type="SUPFAM" id="SSF52402">
    <property type="entry name" value="Adenine nucleotide alpha hydrolases-like"/>
    <property type="match status" value="1"/>
</dbReference>
<comment type="catalytic activity">
    <reaction evidence="5 6">
        <text>cytidine(34) in tRNA(Ile2) + L-lysine + ATP = lysidine(34) in tRNA(Ile2) + AMP + diphosphate + H(+)</text>
        <dbReference type="Rhea" id="RHEA:43744"/>
        <dbReference type="Rhea" id="RHEA-COMP:10625"/>
        <dbReference type="Rhea" id="RHEA-COMP:10670"/>
        <dbReference type="ChEBI" id="CHEBI:15378"/>
        <dbReference type="ChEBI" id="CHEBI:30616"/>
        <dbReference type="ChEBI" id="CHEBI:32551"/>
        <dbReference type="ChEBI" id="CHEBI:33019"/>
        <dbReference type="ChEBI" id="CHEBI:82748"/>
        <dbReference type="ChEBI" id="CHEBI:83665"/>
        <dbReference type="ChEBI" id="CHEBI:456215"/>
        <dbReference type="EC" id="6.3.4.19"/>
    </reaction>
</comment>
<dbReference type="InterPro" id="IPR014729">
    <property type="entry name" value="Rossmann-like_a/b/a_fold"/>
</dbReference>
<keyword evidence="4 6" id="KW-0067">ATP-binding</keyword>
<comment type="similarity">
    <text evidence="6">Belongs to the tRNA(Ile)-lysidine synthase family.</text>
</comment>
<feature type="domain" description="tRNA(Ile)-lysidine/2-thiocytidine synthase N-terminal" evidence="7">
    <location>
        <begin position="18"/>
        <end position="196"/>
    </location>
</feature>
<dbReference type="AlphaFoldDB" id="A0A1E7QL24"/>
<accession>A0A1E7QL24</accession>
<comment type="caution">
    <text evidence="8">The sequence shown here is derived from an EMBL/GenBank/DDBJ whole genome shotgun (WGS) entry which is preliminary data.</text>
</comment>
<evidence type="ECO:0000313" key="8">
    <source>
        <dbReference type="EMBL" id="OEY87180.1"/>
    </source>
</evidence>
<keyword evidence="1 6" id="KW-0436">Ligase</keyword>
<dbReference type="Pfam" id="PF01171">
    <property type="entry name" value="ATP_bind_3"/>
    <property type="match status" value="1"/>
</dbReference>
<evidence type="ECO:0000256" key="6">
    <source>
        <dbReference type="HAMAP-Rule" id="MF_01161"/>
    </source>
</evidence>
<sequence>MESCFCNRLGTFALCCDKVAVAVSGGVDSVTLIHLMINLMRRNISIALTVDHGLRPESKDEALCVSSYVKQLGAAESFVLNWKKENITGNIQSQARKARYKLLTEWCKSNSIKYLFVAHNKNDQAETFLLRLERGSGIDGLSSMDYKSYFNDICILRPLLDFNRSDIEQYAKFYKLQWIEDKSNQDLKYRRTLYRNLLKVTDNKEMLIQRICLTTLHMKRIIKALMYYTYLAFDNYVNIHELGYIEIKLDAFYQLPEEIAMRVFLYSIMVIGNKYYKPRYSNFISIFNNTKIQDINCTLSSCKIRKYKENILVIKEPSSIKEISMKLPCSEAVLWDNRFKCTILWNQPCSVIIKPLKKTDAIPLFLKNFQCCNDVFYSLPVIIRDEEIVAYPYTHITSRNRCNNDSKIICVISSIIKENLIRLIKKNCYEKVF</sequence>
<evidence type="ECO:0000256" key="1">
    <source>
        <dbReference type="ARBA" id="ARBA00022598"/>
    </source>
</evidence>
<reference evidence="8 9" key="1">
    <citation type="submission" date="2016-09" db="EMBL/GenBank/DDBJ databases">
        <title>Genomic evidence for plant-parasitic nematodes as the earliest Wolbachia hosts.</title>
        <authorList>
            <person name="Brown A.M."/>
            <person name="Wasala S.K."/>
            <person name="Howe D.K."/>
            <person name="Peetz A.B."/>
            <person name="Zasada I.A."/>
            <person name="Denver D.R."/>
        </authorList>
    </citation>
    <scope>NUCLEOTIDE SEQUENCE [LARGE SCALE GENOMIC DNA]</scope>
    <source>
        <strain evidence="9">wPpe</strain>
    </source>
</reference>
<protein>
    <recommendedName>
        <fullName evidence="6">tRNA(Ile)-lysidine synthase</fullName>
        <ecNumber evidence="6">6.3.4.19</ecNumber>
    </recommendedName>
    <alternativeName>
        <fullName evidence="6">tRNA(Ile)-2-lysyl-cytidine synthase</fullName>
    </alternativeName>
    <alternativeName>
        <fullName evidence="6">tRNA(Ile)-lysidine synthetase</fullName>
    </alternativeName>
</protein>
<evidence type="ECO:0000313" key="9">
    <source>
        <dbReference type="Proteomes" id="UP000175679"/>
    </source>
</evidence>
<name>A0A1E7QL24_WOLPI</name>
<dbReference type="GO" id="GO:0006400">
    <property type="term" value="P:tRNA modification"/>
    <property type="evidence" value="ECO:0007669"/>
    <property type="project" value="UniProtKB-UniRule"/>
</dbReference>
<dbReference type="EC" id="6.3.4.19" evidence="6"/>
<organism evidence="8 9">
    <name type="scientific">Wolbachia pipientis</name>
    <dbReference type="NCBI Taxonomy" id="955"/>
    <lineage>
        <taxon>Bacteria</taxon>
        <taxon>Pseudomonadati</taxon>
        <taxon>Pseudomonadota</taxon>
        <taxon>Alphaproteobacteria</taxon>
        <taxon>Rickettsiales</taxon>
        <taxon>Anaplasmataceae</taxon>
        <taxon>Wolbachieae</taxon>
        <taxon>Wolbachia</taxon>
    </lineage>
</organism>
<dbReference type="Gene3D" id="3.40.50.620">
    <property type="entry name" value="HUPs"/>
    <property type="match status" value="1"/>
</dbReference>
<dbReference type="InterPro" id="IPR012795">
    <property type="entry name" value="tRNA_Ile_lys_synt_N"/>
</dbReference>